<accession>A0A9W8IIK8</accession>
<reference evidence="3" key="1">
    <citation type="submission" date="2022-07" db="EMBL/GenBank/DDBJ databases">
        <title>Phylogenomic reconstructions and comparative analyses of Kickxellomycotina fungi.</title>
        <authorList>
            <person name="Reynolds N.K."/>
            <person name="Stajich J.E."/>
            <person name="Barry K."/>
            <person name="Grigoriev I.V."/>
            <person name="Crous P."/>
            <person name="Smith M.E."/>
        </authorList>
    </citation>
    <scope>NUCLEOTIDE SEQUENCE</scope>
    <source>
        <strain evidence="3">RSA 476</strain>
    </source>
</reference>
<name>A0A9W8IIK8_9FUNG</name>
<evidence type="ECO:0000313" key="4">
    <source>
        <dbReference type="Proteomes" id="UP001140074"/>
    </source>
</evidence>
<evidence type="ECO:0008006" key="5">
    <source>
        <dbReference type="Google" id="ProtNLM"/>
    </source>
</evidence>
<feature type="region of interest" description="Disordered" evidence="1">
    <location>
        <begin position="113"/>
        <end position="163"/>
    </location>
</feature>
<organism evidence="3 4">
    <name type="scientific">Coemansia aciculifera</name>
    <dbReference type="NCBI Taxonomy" id="417176"/>
    <lineage>
        <taxon>Eukaryota</taxon>
        <taxon>Fungi</taxon>
        <taxon>Fungi incertae sedis</taxon>
        <taxon>Zoopagomycota</taxon>
        <taxon>Kickxellomycotina</taxon>
        <taxon>Kickxellomycetes</taxon>
        <taxon>Kickxellales</taxon>
        <taxon>Kickxellaceae</taxon>
        <taxon>Coemansia</taxon>
    </lineage>
</organism>
<feature type="compositionally biased region" description="Basic and acidic residues" evidence="1">
    <location>
        <begin position="133"/>
        <end position="154"/>
    </location>
</feature>
<dbReference type="EMBL" id="JANBUY010000077">
    <property type="protein sequence ID" value="KAJ2864778.1"/>
    <property type="molecule type" value="Genomic_DNA"/>
</dbReference>
<gene>
    <name evidence="3" type="ORF">GGH94_002668</name>
</gene>
<keyword evidence="2" id="KW-0732">Signal</keyword>
<feature type="compositionally biased region" description="Polar residues" evidence="1">
    <location>
        <begin position="118"/>
        <end position="128"/>
    </location>
</feature>
<feature type="signal peptide" evidence="2">
    <location>
        <begin position="1"/>
        <end position="23"/>
    </location>
</feature>
<protein>
    <recommendedName>
        <fullName evidence="5">FAS1 domain-containing protein</fullName>
    </recommendedName>
</protein>
<dbReference type="AlphaFoldDB" id="A0A9W8IIK8"/>
<dbReference type="PROSITE" id="PS51257">
    <property type="entry name" value="PROKAR_LIPOPROTEIN"/>
    <property type="match status" value="1"/>
</dbReference>
<feature type="chain" id="PRO_5040830916" description="FAS1 domain-containing protein" evidence="2">
    <location>
        <begin position="24"/>
        <end position="185"/>
    </location>
</feature>
<evidence type="ECO:0000256" key="1">
    <source>
        <dbReference type="SAM" id="MobiDB-lite"/>
    </source>
</evidence>
<sequence length="185" mass="19044">MFCKRATLTALAAVVATVGCASAAPQGIDIEALLAQANGAIPDLNSLINGALPNFGSLINDPGFLASISKEMDAFNDFISKSPDFFSTYLNGGNIPGFPTDFLERLPTNFLDDLVPKPSNTKDSSKPSPTKPAGDDKSKSGDDKHESDDDKHESGSGSSKPNAAASLKPVAGLFAAGVVAVAALF</sequence>
<keyword evidence="4" id="KW-1185">Reference proteome</keyword>
<comment type="caution">
    <text evidence="3">The sequence shown here is derived from an EMBL/GenBank/DDBJ whole genome shotgun (WGS) entry which is preliminary data.</text>
</comment>
<evidence type="ECO:0000256" key="2">
    <source>
        <dbReference type="SAM" id="SignalP"/>
    </source>
</evidence>
<evidence type="ECO:0000313" key="3">
    <source>
        <dbReference type="EMBL" id="KAJ2864778.1"/>
    </source>
</evidence>
<dbReference type="Proteomes" id="UP001140074">
    <property type="component" value="Unassembled WGS sequence"/>
</dbReference>
<proteinExistence type="predicted"/>